<evidence type="ECO:0000313" key="7">
    <source>
        <dbReference type="EMBL" id="BDX05290.1"/>
    </source>
</evidence>
<keyword evidence="5 6" id="KW-0233">DNA recombination</keyword>
<comment type="similarity">
    <text evidence="2 6">Belongs to the RdgC family.</text>
</comment>
<comment type="function">
    <text evidence="6">May be involved in recombination.</text>
</comment>
<dbReference type="Proteomes" id="UP001333710">
    <property type="component" value="Chromosome"/>
</dbReference>
<keyword evidence="8" id="KW-1185">Reference proteome</keyword>
<proteinExistence type="inferred from homology"/>
<dbReference type="EMBL" id="AP027272">
    <property type="protein sequence ID" value="BDX05290.1"/>
    <property type="molecule type" value="Genomic_DNA"/>
</dbReference>
<name>A0AA48HVF7_9ALTE</name>
<dbReference type="GO" id="GO:0003690">
    <property type="term" value="F:double-stranded DNA binding"/>
    <property type="evidence" value="ECO:0007669"/>
    <property type="project" value="TreeGrafter"/>
</dbReference>
<protein>
    <recommendedName>
        <fullName evidence="3 6">Recombination-associated protein RdgC</fullName>
    </recommendedName>
</protein>
<keyword evidence="4 6" id="KW-0963">Cytoplasm</keyword>
<dbReference type="InterPro" id="IPR007476">
    <property type="entry name" value="RdgC"/>
</dbReference>
<dbReference type="NCBIfam" id="NF001462">
    <property type="entry name" value="PRK00321.1-3"/>
    <property type="match status" value="1"/>
</dbReference>
<evidence type="ECO:0000256" key="3">
    <source>
        <dbReference type="ARBA" id="ARBA00022296"/>
    </source>
</evidence>
<dbReference type="PANTHER" id="PTHR38103:SF1">
    <property type="entry name" value="RECOMBINATION-ASSOCIATED PROTEIN RDGC"/>
    <property type="match status" value="1"/>
</dbReference>
<evidence type="ECO:0000256" key="5">
    <source>
        <dbReference type="ARBA" id="ARBA00023172"/>
    </source>
</evidence>
<dbReference type="PANTHER" id="PTHR38103">
    <property type="entry name" value="RECOMBINATION-ASSOCIATED PROTEIN RDGC"/>
    <property type="match status" value="1"/>
</dbReference>
<evidence type="ECO:0000256" key="4">
    <source>
        <dbReference type="ARBA" id="ARBA00022490"/>
    </source>
</evidence>
<dbReference type="GO" id="GO:0006310">
    <property type="term" value="P:DNA recombination"/>
    <property type="evidence" value="ECO:0007669"/>
    <property type="project" value="UniProtKB-UniRule"/>
</dbReference>
<gene>
    <name evidence="6 7" type="primary">rdgC</name>
    <name evidence="7" type="ORF">MACH26_08110</name>
</gene>
<reference evidence="7" key="1">
    <citation type="submission" date="2023-01" db="EMBL/GenBank/DDBJ databases">
        <title>Complete genome sequence of Planctobacterium marinum strain Dej080120_11.</title>
        <authorList>
            <person name="Ueki S."/>
            <person name="Maruyama F."/>
        </authorList>
    </citation>
    <scope>NUCLEOTIDE SEQUENCE</scope>
    <source>
        <strain evidence="7">Dej080120_11</strain>
    </source>
</reference>
<evidence type="ECO:0000256" key="1">
    <source>
        <dbReference type="ARBA" id="ARBA00004453"/>
    </source>
</evidence>
<dbReference type="NCBIfam" id="NF001464">
    <property type="entry name" value="PRK00321.1-5"/>
    <property type="match status" value="1"/>
</dbReference>
<dbReference type="RefSeq" id="WP_338291258.1">
    <property type="nucleotide sequence ID" value="NZ_AP027272.1"/>
</dbReference>
<evidence type="ECO:0000256" key="2">
    <source>
        <dbReference type="ARBA" id="ARBA00008657"/>
    </source>
</evidence>
<evidence type="ECO:0000313" key="8">
    <source>
        <dbReference type="Proteomes" id="UP001333710"/>
    </source>
</evidence>
<dbReference type="GO" id="GO:0000018">
    <property type="term" value="P:regulation of DNA recombination"/>
    <property type="evidence" value="ECO:0007669"/>
    <property type="project" value="TreeGrafter"/>
</dbReference>
<dbReference type="GO" id="GO:0043590">
    <property type="term" value="C:bacterial nucleoid"/>
    <property type="evidence" value="ECO:0007669"/>
    <property type="project" value="TreeGrafter"/>
</dbReference>
<dbReference type="KEGG" id="pmaw:MACH26_08110"/>
<sequence length="300" mass="33691">MWFKNLKVYSITESLDVSPEDLQQQLTEVAFRHCGKQELATMGWVAPLEGGQELFHLANGRFLLTLKKQERLLPSSVVNAELEEKVAQIESETGAPVGKKAKQDLKQEIIHRLLPQAFTKNSYLHGMFSPKENLVFVDASADGKAETFLAMLRKAMGSLPVVPLGRTSIAAELTSWLTDNKVPAGLELQDEAEFKDEAEEASIIRCKNQDLTSEEMLNHIASGKSVQKIALKWEDTLTAILQEDLSIKRIKFTDVMREQNDDIPKDQKAAKLDADFALMSGELVRFVAYLQDTFDLHEED</sequence>
<dbReference type="GO" id="GO:0005737">
    <property type="term" value="C:cytoplasm"/>
    <property type="evidence" value="ECO:0007669"/>
    <property type="project" value="UniProtKB-UniRule"/>
</dbReference>
<organism evidence="7 8">
    <name type="scientific">Planctobacterium marinum</name>
    <dbReference type="NCBI Taxonomy" id="1631968"/>
    <lineage>
        <taxon>Bacteria</taxon>
        <taxon>Pseudomonadati</taxon>
        <taxon>Pseudomonadota</taxon>
        <taxon>Gammaproteobacteria</taxon>
        <taxon>Alteromonadales</taxon>
        <taxon>Alteromonadaceae</taxon>
        <taxon>Planctobacterium</taxon>
    </lineage>
</organism>
<accession>A0AA48HVF7</accession>
<dbReference type="Pfam" id="PF04381">
    <property type="entry name" value="RdgC"/>
    <property type="match status" value="1"/>
</dbReference>
<dbReference type="AlphaFoldDB" id="A0AA48HVF7"/>
<dbReference type="HAMAP" id="MF_00194">
    <property type="entry name" value="RdgC"/>
    <property type="match status" value="1"/>
</dbReference>
<evidence type="ECO:0000256" key="6">
    <source>
        <dbReference type="HAMAP-Rule" id="MF_00194"/>
    </source>
</evidence>
<comment type="subcellular location">
    <subcellularLocation>
        <location evidence="1 6">Cytoplasm</location>
        <location evidence="1 6">Nucleoid</location>
    </subcellularLocation>
</comment>